<dbReference type="AlphaFoldDB" id="A0AAW6JL71"/>
<proteinExistence type="predicted"/>
<evidence type="ECO:0000313" key="1">
    <source>
        <dbReference type="EMBL" id="MDD1383332.1"/>
    </source>
</evidence>
<evidence type="ECO:0000313" key="2">
    <source>
        <dbReference type="Proteomes" id="UP001217945"/>
    </source>
</evidence>
<dbReference type="Proteomes" id="UP001217945">
    <property type="component" value="Unassembled WGS sequence"/>
</dbReference>
<dbReference type="EMBL" id="JAQTKT010000001">
    <property type="protein sequence ID" value="MDD1383332.1"/>
    <property type="molecule type" value="Genomic_DNA"/>
</dbReference>
<name>A0AAW6JL71_LIMRT</name>
<sequence>MTELLIISAVLIFTVGFILGTVLSIKQADFEERSSKQVRKDNDK</sequence>
<evidence type="ECO:0008006" key="3">
    <source>
        <dbReference type="Google" id="ProtNLM"/>
    </source>
</evidence>
<organism evidence="1 2">
    <name type="scientific">Limosilactobacillus reuteri</name>
    <name type="common">Lactobacillus reuteri</name>
    <dbReference type="NCBI Taxonomy" id="1598"/>
    <lineage>
        <taxon>Bacteria</taxon>
        <taxon>Bacillati</taxon>
        <taxon>Bacillota</taxon>
        <taxon>Bacilli</taxon>
        <taxon>Lactobacillales</taxon>
        <taxon>Lactobacillaceae</taxon>
        <taxon>Limosilactobacillus</taxon>
    </lineage>
</organism>
<dbReference type="RefSeq" id="WP_263862918.1">
    <property type="nucleotide sequence ID" value="NZ_CAKMAY010000014.1"/>
</dbReference>
<accession>A0AAW6JL71</accession>
<protein>
    <recommendedName>
        <fullName evidence="3">Cbb3-type cytochrome oxidase assembly protein CcoS</fullName>
    </recommendedName>
</protein>
<reference evidence="1" key="1">
    <citation type="submission" date="2023-02" db="EMBL/GenBank/DDBJ databases">
        <title>Complete genome sequence of Limosilactobacillus reuteri SRCM217616 isolated from Bos taurus feces.</title>
        <authorList>
            <person name="Yang H.-G."/>
            <person name="Kim J.-W."/>
            <person name="Ha G.-S."/>
            <person name="Yang H.-J."/>
            <person name="Jeong D.-Y."/>
        </authorList>
    </citation>
    <scope>NUCLEOTIDE SEQUENCE</scope>
    <source>
        <strain evidence="1">SRCM217616</strain>
    </source>
</reference>
<gene>
    <name evidence="1" type="ORF">PSQ53_10490</name>
</gene>
<comment type="caution">
    <text evidence="1">The sequence shown here is derived from an EMBL/GenBank/DDBJ whole genome shotgun (WGS) entry which is preliminary data.</text>
</comment>